<dbReference type="Proteomes" id="UP000076532">
    <property type="component" value="Unassembled WGS sequence"/>
</dbReference>
<dbReference type="AlphaFoldDB" id="A0A166RI70"/>
<name>A0A166RI70_9AGAM</name>
<accession>A0A166RI70</accession>
<reference evidence="1 2" key="1">
    <citation type="journal article" date="2016" name="Mol. Biol. Evol.">
        <title>Comparative Genomics of Early-Diverging Mushroom-Forming Fungi Provides Insights into the Origins of Lignocellulose Decay Capabilities.</title>
        <authorList>
            <person name="Nagy L.G."/>
            <person name="Riley R."/>
            <person name="Tritt A."/>
            <person name="Adam C."/>
            <person name="Daum C."/>
            <person name="Floudas D."/>
            <person name="Sun H."/>
            <person name="Yadav J.S."/>
            <person name="Pangilinan J."/>
            <person name="Larsson K.H."/>
            <person name="Matsuura K."/>
            <person name="Barry K."/>
            <person name="Labutti K."/>
            <person name="Kuo R."/>
            <person name="Ohm R.A."/>
            <person name="Bhattacharya S.S."/>
            <person name="Shirouzu T."/>
            <person name="Yoshinaga Y."/>
            <person name="Martin F.M."/>
            <person name="Grigoriev I.V."/>
            <person name="Hibbett D.S."/>
        </authorList>
    </citation>
    <scope>NUCLEOTIDE SEQUENCE [LARGE SCALE GENOMIC DNA]</scope>
    <source>
        <strain evidence="1 2">CBS 109695</strain>
    </source>
</reference>
<evidence type="ECO:0008006" key="3">
    <source>
        <dbReference type="Google" id="ProtNLM"/>
    </source>
</evidence>
<protein>
    <recommendedName>
        <fullName evidence="3">C2 domain-containing protein</fullName>
    </recommendedName>
</protein>
<dbReference type="OrthoDB" id="163438at2759"/>
<evidence type="ECO:0000313" key="1">
    <source>
        <dbReference type="EMBL" id="KZP28297.1"/>
    </source>
</evidence>
<gene>
    <name evidence="1" type="ORF">FIBSPDRAFT_885868</name>
</gene>
<dbReference type="EMBL" id="KV417504">
    <property type="protein sequence ID" value="KZP28297.1"/>
    <property type="molecule type" value="Genomic_DNA"/>
</dbReference>
<sequence length="177" mass="19603">MLSASSIDVRALGDLPYPRTNRKLTHLFRLKIDGKKVFESQKVPRESLVWKENMQFDFTPSSNVEVSLHRKSRVFKWRRPVLVAEYSGRGMDFLDTEGAELVAKSGTSHLTIKADVIAKSHTDFMKAVKDEISQLTKVNGADAAQVAITIGSKMATVLVALVPVIDNFAGYGTHGRV</sequence>
<keyword evidence="2" id="KW-1185">Reference proteome</keyword>
<proteinExistence type="predicted"/>
<evidence type="ECO:0000313" key="2">
    <source>
        <dbReference type="Proteomes" id="UP000076532"/>
    </source>
</evidence>
<organism evidence="1 2">
    <name type="scientific">Athelia psychrophila</name>
    <dbReference type="NCBI Taxonomy" id="1759441"/>
    <lineage>
        <taxon>Eukaryota</taxon>
        <taxon>Fungi</taxon>
        <taxon>Dikarya</taxon>
        <taxon>Basidiomycota</taxon>
        <taxon>Agaricomycotina</taxon>
        <taxon>Agaricomycetes</taxon>
        <taxon>Agaricomycetidae</taxon>
        <taxon>Atheliales</taxon>
        <taxon>Atheliaceae</taxon>
        <taxon>Athelia</taxon>
    </lineage>
</organism>